<dbReference type="InterPro" id="IPR056912">
    <property type="entry name" value="Phage_JBD30_tail_term-like"/>
</dbReference>
<proteinExistence type="predicted"/>
<dbReference type="EMBL" id="CP073587">
    <property type="protein sequence ID" value="QUN06432.1"/>
    <property type="molecule type" value="Genomic_DNA"/>
</dbReference>
<accession>A0ABX7YUP9</accession>
<evidence type="ECO:0000313" key="1">
    <source>
        <dbReference type="EMBL" id="QUN06432.1"/>
    </source>
</evidence>
<organism evidence="1 2">
    <name type="scientific">Shewanella yunxiaonensis</name>
    <dbReference type="NCBI Taxonomy" id="2829809"/>
    <lineage>
        <taxon>Bacteria</taxon>
        <taxon>Pseudomonadati</taxon>
        <taxon>Pseudomonadota</taxon>
        <taxon>Gammaproteobacteria</taxon>
        <taxon>Alteromonadales</taxon>
        <taxon>Shewanellaceae</taxon>
        <taxon>Shewanella</taxon>
    </lineage>
</organism>
<keyword evidence="2" id="KW-1185">Reference proteome</keyword>
<sequence>MISVAQLVIARLKTQFSDVEGLMALSDLGDKNVPRKTLFVVEMAEQPGQLVDGTGLYRHEITSTIGVLLVVPARNNAQPDITADRQQIRDLLYGWTPDDDYEPLYLGGGQLQPSRPGIVAWVDRFITQYTEDAVGV</sequence>
<protein>
    <submittedName>
        <fullName evidence="1">Uncharacterized protein</fullName>
    </submittedName>
</protein>
<dbReference type="RefSeq" id="WP_212595446.1">
    <property type="nucleotide sequence ID" value="NZ_CP073587.1"/>
</dbReference>
<dbReference type="Proteomes" id="UP000679575">
    <property type="component" value="Chromosome"/>
</dbReference>
<dbReference type="Pfam" id="PF23840">
    <property type="entry name" value="Phage_tail_terminator"/>
    <property type="match status" value="1"/>
</dbReference>
<reference evidence="1 2" key="1">
    <citation type="submission" date="2021-04" db="EMBL/GenBank/DDBJ databases">
        <title>Novel species identification of genus Shewanella.</title>
        <authorList>
            <person name="Liu G."/>
        </authorList>
    </citation>
    <scope>NUCLEOTIDE SEQUENCE [LARGE SCALE GENOMIC DNA]</scope>
    <source>
        <strain evidence="1 2">FJAT-54481</strain>
    </source>
</reference>
<evidence type="ECO:0000313" key="2">
    <source>
        <dbReference type="Proteomes" id="UP000679575"/>
    </source>
</evidence>
<gene>
    <name evidence="1" type="ORF">KDN34_02920</name>
</gene>
<name>A0ABX7YUP9_9GAMM</name>